<dbReference type="RefSeq" id="WP_353648529.1">
    <property type="nucleotide sequence ID" value="NZ_CP159218.1"/>
</dbReference>
<dbReference type="NCBIfam" id="NF033788">
    <property type="entry name" value="HTH_metalloreg"/>
    <property type="match status" value="1"/>
</dbReference>
<dbReference type="PANTHER" id="PTHR38600">
    <property type="entry name" value="TRANSCRIPTIONAL REGULATORY PROTEIN"/>
    <property type="match status" value="1"/>
</dbReference>
<protein>
    <submittedName>
        <fullName evidence="2">Metalloregulator ArsR/SmtB family transcription factor</fullName>
    </submittedName>
</protein>
<dbReference type="GO" id="GO:0003700">
    <property type="term" value="F:DNA-binding transcription factor activity"/>
    <property type="evidence" value="ECO:0007669"/>
    <property type="project" value="InterPro"/>
</dbReference>
<dbReference type="PANTHER" id="PTHR38600:SF2">
    <property type="entry name" value="SLL0088 PROTEIN"/>
    <property type="match status" value="1"/>
</dbReference>
<proteinExistence type="predicted"/>
<organism evidence="2">
    <name type="scientific">Nakamurella sp. A5-74</name>
    <dbReference type="NCBI Taxonomy" id="3158264"/>
    <lineage>
        <taxon>Bacteria</taxon>
        <taxon>Bacillati</taxon>
        <taxon>Actinomycetota</taxon>
        <taxon>Actinomycetes</taxon>
        <taxon>Nakamurellales</taxon>
        <taxon>Nakamurellaceae</taxon>
        <taxon>Nakamurella</taxon>
    </lineage>
</organism>
<accession>A0AAU8DLP9</accession>
<name>A0AAU8DLP9_9ACTN</name>
<dbReference type="InterPro" id="IPR036388">
    <property type="entry name" value="WH-like_DNA-bd_sf"/>
</dbReference>
<dbReference type="Gene3D" id="1.10.10.10">
    <property type="entry name" value="Winged helix-like DNA-binding domain superfamily/Winged helix DNA-binding domain"/>
    <property type="match status" value="1"/>
</dbReference>
<dbReference type="Pfam" id="PF12840">
    <property type="entry name" value="HTH_20"/>
    <property type="match status" value="1"/>
</dbReference>
<dbReference type="EMBL" id="CP159218">
    <property type="protein sequence ID" value="XCG62914.1"/>
    <property type="molecule type" value="Genomic_DNA"/>
</dbReference>
<gene>
    <name evidence="2" type="ORF">ABLG96_17090</name>
</gene>
<evidence type="ECO:0000259" key="1">
    <source>
        <dbReference type="PROSITE" id="PS50987"/>
    </source>
</evidence>
<dbReference type="SUPFAM" id="SSF46785">
    <property type="entry name" value="Winged helix' DNA-binding domain"/>
    <property type="match status" value="1"/>
</dbReference>
<sequence>MSTNAALDAAATAIANPTRRQLIEHLATGPTSVSTLAELLEVTLPAVLKQLGILERAGIVARHKTGRVVTVALVPGSLAPLQEWALQSHLFWTGHLDRFAAHVSPTRPETGPK</sequence>
<dbReference type="InterPro" id="IPR036390">
    <property type="entry name" value="WH_DNA-bd_sf"/>
</dbReference>
<dbReference type="SMART" id="SM00418">
    <property type="entry name" value="HTH_ARSR"/>
    <property type="match status" value="1"/>
</dbReference>
<dbReference type="PROSITE" id="PS50987">
    <property type="entry name" value="HTH_ARSR_2"/>
    <property type="match status" value="1"/>
</dbReference>
<dbReference type="CDD" id="cd00090">
    <property type="entry name" value="HTH_ARSR"/>
    <property type="match status" value="1"/>
</dbReference>
<dbReference type="InterPro" id="IPR001845">
    <property type="entry name" value="HTH_ArsR_DNA-bd_dom"/>
</dbReference>
<dbReference type="AlphaFoldDB" id="A0AAU8DLP9"/>
<reference evidence="2" key="1">
    <citation type="submission" date="2024-05" db="EMBL/GenBank/DDBJ databases">
        <authorList>
            <person name="Cai S.Y."/>
            <person name="Jin L.M."/>
            <person name="Li H.R."/>
        </authorList>
    </citation>
    <scope>NUCLEOTIDE SEQUENCE</scope>
    <source>
        <strain evidence="2">A5-74</strain>
    </source>
</reference>
<dbReference type="InterPro" id="IPR011991">
    <property type="entry name" value="ArsR-like_HTH"/>
</dbReference>
<evidence type="ECO:0000313" key="2">
    <source>
        <dbReference type="EMBL" id="XCG62914.1"/>
    </source>
</evidence>
<feature type="domain" description="HTH arsR-type" evidence="1">
    <location>
        <begin position="1"/>
        <end position="93"/>
    </location>
</feature>